<gene>
    <name evidence="2" type="ORF">A4X09_0g6477</name>
</gene>
<reference evidence="2" key="1">
    <citation type="submission" date="2016-04" db="EMBL/GenBank/DDBJ databases">
        <authorList>
            <person name="Nguyen H.D."/>
            <person name="Samba Siva P."/>
            <person name="Cullis J."/>
            <person name="Levesque C.A."/>
            <person name="Hambleton S."/>
        </authorList>
    </citation>
    <scope>NUCLEOTIDE SEQUENCE</scope>
    <source>
        <strain evidence="2">DAOMC 236422</strain>
    </source>
</reference>
<organism evidence="2 3">
    <name type="scientific">Tilletia walkeri</name>
    <dbReference type="NCBI Taxonomy" id="117179"/>
    <lineage>
        <taxon>Eukaryota</taxon>
        <taxon>Fungi</taxon>
        <taxon>Dikarya</taxon>
        <taxon>Basidiomycota</taxon>
        <taxon>Ustilaginomycotina</taxon>
        <taxon>Exobasidiomycetes</taxon>
        <taxon>Tilletiales</taxon>
        <taxon>Tilletiaceae</taxon>
        <taxon>Tilletia</taxon>
    </lineage>
</organism>
<evidence type="ECO:0000313" key="2">
    <source>
        <dbReference type="EMBL" id="KAE8265867.1"/>
    </source>
</evidence>
<name>A0A8X7N2Q5_9BASI</name>
<dbReference type="Gene3D" id="1.10.443.20">
    <property type="entry name" value="Centromere DNA-binding protein complex CBF3 subunit, domain 2"/>
    <property type="match status" value="1"/>
</dbReference>
<sequence length="248" mass="28227">MGIYLFERFHLSNEAFPSFARREDWYDTWLIRSSTYPSKRLPYRTQYKHISKVLGALDIQSSKKTHLNREGGARRAEDNDASEAQILRAGRWVVKMMQGCHLTGLPRESMRAIAADFNTQPGAFHLPRNTIIPLLSLQQQIFPTADSILSDVEAGKYERDLAVQGFLRLFQYLRIIILQDVVALRRTHPHMPILSSPTFASAEFLAFKREFTPAMDTPEKPVSVAVVESLPELAHFLSAVQNNQIAQS</sequence>
<keyword evidence="3" id="KW-1185">Reference proteome</keyword>
<feature type="domain" description="Ndc10" evidence="1">
    <location>
        <begin position="3"/>
        <end position="204"/>
    </location>
</feature>
<accession>A0A8X7N2Q5</accession>
<dbReference type="InterPro" id="IPR038279">
    <property type="entry name" value="Ndc10_dom2_sf"/>
</dbReference>
<dbReference type="InterPro" id="IPR031872">
    <property type="entry name" value="NDC10_II"/>
</dbReference>
<reference evidence="2" key="2">
    <citation type="journal article" date="2019" name="IMA Fungus">
        <title>Genome sequencing and comparison of five Tilletia species to identify candidate genes for the detection of regulated species infecting wheat.</title>
        <authorList>
            <person name="Nguyen H.D.T."/>
            <person name="Sultana T."/>
            <person name="Kesanakurti P."/>
            <person name="Hambleton S."/>
        </authorList>
    </citation>
    <scope>NUCLEOTIDE SEQUENCE</scope>
    <source>
        <strain evidence="2">DAOMC 236422</strain>
    </source>
</reference>
<dbReference type="GO" id="GO:0003677">
    <property type="term" value="F:DNA binding"/>
    <property type="evidence" value="ECO:0007669"/>
    <property type="project" value="InterPro"/>
</dbReference>
<dbReference type="EMBL" id="LWDG02000420">
    <property type="protein sequence ID" value="KAE8265867.1"/>
    <property type="molecule type" value="Genomic_DNA"/>
</dbReference>
<dbReference type="AlphaFoldDB" id="A0A8X7N2Q5"/>
<protein>
    <recommendedName>
        <fullName evidence="1">Ndc10 domain-containing protein</fullName>
    </recommendedName>
</protein>
<evidence type="ECO:0000313" key="3">
    <source>
        <dbReference type="Proteomes" id="UP000078113"/>
    </source>
</evidence>
<dbReference type="Proteomes" id="UP000078113">
    <property type="component" value="Unassembled WGS sequence"/>
</dbReference>
<dbReference type="Pfam" id="PF16787">
    <property type="entry name" value="NDC10_II"/>
    <property type="match status" value="1"/>
</dbReference>
<comment type="caution">
    <text evidence="2">The sequence shown here is derived from an EMBL/GenBank/DDBJ whole genome shotgun (WGS) entry which is preliminary data.</text>
</comment>
<proteinExistence type="predicted"/>
<evidence type="ECO:0000259" key="1">
    <source>
        <dbReference type="Pfam" id="PF16787"/>
    </source>
</evidence>